<gene>
    <name evidence="1" type="ORF">ARAM_002295</name>
</gene>
<sequence>MFPSLFPFMKNLWQGLVDGFSTAPVYSPLVEDLKRWIMLDSKRRINFETAIQTARSSNAEEIKDIDCLEDYLRFVDEQLHWIPTEAVRPKDMLFRLRKMWFILDQPSIAIYQSPISPDPQSQLKQPDRLAWLSRWMVQFSNELGEFMDSPASAAALDTFKSNPAYNIEDYLEPRQGGGPLTSFSVELSNLGDDLLAL</sequence>
<proteinExistence type="predicted"/>
<comment type="caution">
    <text evidence="1">The sequence shown here is derived from an EMBL/GenBank/DDBJ whole genome shotgun (WGS) entry which is preliminary data.</text>
</comment>
<dbReference type="AlphaFoldDB" id="A0A0F8V6D2"/>
<name>A0A0F8V6D2_9EURO</name>
<dbReference type="Proteomes" id="UP000034291">
    <property type="component" value="Unassembled WGS sequence"/>
</dbReference>
<keyword evidence="2" id="KW-1185">Reference proteome</keyword>
<dbReference type="EMBL" id="JZBS01000003">
    <property type="protein sequence ID" value="KKK27384.1"/>
    <property type="molecule type" value="Genomic_DNA"/>
</dbReference>
<reference evidence="1 2" key="1">
    <citation type="submission" date="2015-02" db="EMBL/GenBank/DDBJ databases">
        <title>Draft Genome Sequences of Two Closely-Related Aflatoxigenic Aspergillus Species Obtained from the Cote d'Ivoire.</title>
        <authorList>
            <person name="Moore G.G."/>
            <person name="Beltz S.B."/>
            <person name="Mack B.M."/>
        </authorList>
    </citation>
    <scope>NUCLEOTIDE SEQUENCE [LARGE SCALE GENOMIC DNA]</scope>
    <source>
        <strain evidence="1 2">SRRC1468</strain>
    </source>
</reference>
<dbReference type="OrthoDB" id="5973539at2759"/>
<evidence type="ECO:0000313" key="1">
    <source>
        <dbReference type="EMBL" id="KKK27384.1"/>
    </source>
</evidence>
<protein>
    <submittedName>
        <fullName evidence="1">Uncharacterized protein</fullName>
    </submittedName>
</protein>
<accession>A0A0F8V6D2</accession>
<dbReference type="STRING" id="308745.A0A0F8V6D2"/>
<organism evidence="1 2">
    <name type="scientific">Aspergillus rambellii</name>
    <dbReference type="NCBI Taxonomy" id="308745"/>
    <lineage>
        <taxon>Eukaryota</taxon>
        <taxon>Fungi</taxon>
        <taxon>Dikarya</taxon>
        <taxon>Ascomycota</taxon>
        <taxon>Pezizomycotina</taxon>
        <taxon>Eurotiomycetes</taxon>
        <taxon>Eurotiomycetidae</taxon>
        <taxon>Eurotiales</taxon>
        <taxon>Aspergillaceae</taxon>
        <taxon>Aspergillus</taxon>
        <taxon>Aspergillus subgen. Nidulantes</taxon>
    </lineage>
</organism>
<evidence type="ECO:0000313" key="2">
    <source>
        <dbReference type="Proteomes" id="UP000034291"/>
    </source>
</evidence>